<dbReference type="PANTHER" id="PTHR24186">
    <property type="entry name" value="PROTEIN PHOSPHATASE 1 REGULATORY SUBUNIT"/>
    <property type="match status" value="1"/>
</dbReference>
<accession>A0ABR2MIQ1</accession>
<dbReference type="InterPro" id="IPR036770">
    <property type="entry name" value="Ankyrin_rpt-contain_sf"/>
</dbReference>
<proteinExistence type="predicted"/>
<comment type="caution">
    <text evidence="4">The sequence shown here is derived from an EMBL/GenBank/DDBJ whole genome shotgun (WGS) entry which is preliminary data.</text>
</comment>
<keyword evidence="1" id="KW-0677">Repeat</keyword>
<feature type="region of interest" description="Disordered" evidence="3">
    <location>
        <begin position="1"/>
        <end position="35"/>
    </location>
</feature>
<dbReference type="InterPro" id="IPR002110">
    <property type="entry name" value="Ankyrin_rpt"/>
</dbReference>
<gene>
    <name evidence="4" type="ORF">KSP40_PGU020571</name>
</gene>
<dbReference type="EMBL" id="JBBWWR010000007">
    <property type="protein sequence ID" value="KAK8964017.1"/>
    <property type="molecule type" value="Genomic_DNA"/>
</dbReference>
<reference evidence="4 5" key="1">
    <citation type="journal article" date="2022" name="Nat. Plants">
        <title>Genomes of leafy and leafless Platanthera orchids illuminate the evolution of mycoheterotrophy.</title>
        <authorList>
            <person name="Li M.H."/>
            <person name="Liu K.W."/>
            <person name="Li Z."/>
            <person name="Lu H.C."/>
            <person name="Ye Q.L."/>
            <person name="Zhang D."/>
            <person name="Wang J.Y."/>
            <person name="Li Y.F."/>
            <person name="Zhong Z.M."/>
            <person name="Liu X."/>
            <person name="Yu X."/>
            <person name="Liu D.K."/>
            <person name="Tu X.D."/>
            <person name="Liu B."/>
            <person name="Hao Y."/>
            <person name="Liao X.Y."/>
            <person name="Jiang Y.T."/>
            <person name="Sun W.H."/>
            <person name="Chen J."/>
            <person name="Chen Y.Q."/>
            <person name="Ai Y."/>
            <person name="Zhai J.W."/>
            <person name="Wu S.S."/>
            <person name="Zhou Z."/>
            <person name="Hsiao Y.Y."/>
            <person name="Wu W.L."/>
            <person name="Chen Y.Y."/>
            <person name="Lin Y.F."/>
            <person name="Hsu J.L."/>
            <person name="Li C.Y."/>
            <person name="Wang Z.W."/>
            <person name="Zhao X."/>
            <person name="Zhong W.Y."/>
            <person name="Ma X.K."/>
            <person name="Ma L."/>
            <person name="Huang J."/>
            <person name="Chen G.Z."/>
            <person name="Huang M.Z."/>
            <person name="Huang L."/>
            <person name="Peng D.H."/>
            <person name="Luo Y.B."/>
            <person name="Zou S.Q."/>
            <person name="Chen S.P."/>
            <person name="Lan S."/>
            <person name="Tsai W.C."/>
            <person name="Van de Peer Y."/>
            <person name="Liu Z.J."/>
        </authorList>
    </citation>
    <scope>NUCLEOTIDE SEQUENCE [LARGE SCALE GENOMIC DNA]</scope>
    <source>
        <strain evidence="4">Lor288</strain>
    </source>
</reference>
<evidence type="ECO:0000256" key="2">
    <source>
        <dbReference type="ARBA" id="ARBA00023043"/>
    </source>
</evidence>
<sequence>MESTTEQESCNWSQRKTRRQLTAKREDSPPHSAARTGNLALMRDMITRLNGKDSREEFLKQNQSGETALYVASEYGFQEIVSELMKYHDTVSAGIKAKNGYDSLHIAAKQGDVGGVSFTVSRGFPFGLVHTFGSNSDFKSPWNALFSGIG</sequence>
<dbReference type="PANTHER" id="PTHR24186:SF18">
    <property type="entry name" value="ANKYRIN REPEAT FAMILY PROTEIN"/>
    <property type="match status" value="1"/>
</dbReference>
<protein>
    <submittedName>
        <fullName evidence="4">Ankyrin repeat-containing protein</fullName>
    </submittedName>
</protein>
<dbReference type="Gene3D" id="1.25.40.20">
    <property type="entry name" value="Ankyrin repeat-containing domain"/>
    <property type="match status" value="1"/>
</dbReference>
<keyword evidence="2" id="KW-0040">ANK repeat</keyword>
<dbReference type="Pfam" id="PF12796">
    <property type="entry name" value="Ank_2"/>
    <property type="match status" value="1"/>
</dbReference>
<organism evidence="4 5">
    <name type="scientific">Platanthera guangdongensis</name>
    <dbReference type="NCBI Taxonomy" id="2320717"/>
    <lineage>
        <taxon>Eukaryota</taxon>
        <taxon>Viridiplantae</taxon>
        <taxon>Streptophyta</taxon>
        <taxon>Embryophyta</taxon>
        <taxon>Tracheophyta</taxon>
        <taxon>Spermatophyta</taxon>
        <taxon>Magnoliopsida</taxon>
        <taxon>Liliopsida</taxon>
        <taxon>Asparagales</taxon>
        <taxon>Orchidaceae</taxon>
        <taxon>Orchidoideae</taxon>
        <taxon>Orchideae</taxon>
        <taxon>Orchidinae</taxon>
        <taxon>Platanthera</taxon>
    </lineage>
</organism>
<keyword evidence="5" id="KW-1185">Reference proteome</keyword>
<evidence type="ECO:0000313" key="5">
    <source>
        <dbReference type="Proteomes" id="UP001412067"/>
    </source>
</evidence>
<evidence type="ECO:0000256" key="1">
    <source>
        <dbReference type="ARBA" id="ARBA00022737"/>
    </source>
</evidence>
<evidence type="ECO:0000313" key="4">
    <source>
        <dbReference type="EMBL" id="KAK8964017.1"/>
    </source>
</evidence>
<evidence type="ECO:0000256" key="3">
    <source>
        <dbReference type="SAM" id="MobiDB-lite"/>
    </source>
</evidence>
<dbReference type="Proteomes" id="UP001412067">
    <property type="component" value="Unassembled WGS sequence"/>
</dbReference>
<feature type="compositionally biased region" description="Polar residues" evidence="3">
    <location>
        <begin position="1"/>
        <end position="14"/>
    </location>
</feature>
<dbReference type="SUPFAM" id="SSF48403">
    <property type="entry name" value="Ankyrin repeat"/>
    <property type="match status" value="1"/>
</dbReference>
<name>A0ABR2MIQ1_9ASPA</name>